<dbReference type="AlphaFoldDB" id="A0A0D2P1Z9"/>
<reference evidence="3" key="1">
    <citation type="submission" date="2014-04" db="EMBL/GenBank/DDBJ databases">
        <title>Evolutionary Origins and Diversification of the Mycorrhizal Mutualists.</title>
        <authorList>
            <consortium name="DOE Joint Genome Institute"/>
            <consortium name="Mycorrhizal Genomics Consortium"/>
            <person name="Kohler A."/>
            <person name="Kuo A."/>
            <person name="Nagy L.G."/>
            <person name="Floudas D."/>
            <person name="Copeland A."/>
            <person name="Barry K.W."/>
            <person name="Cichocki N."/>
            <person name="Veneault-Fourrey C."/>
            <person name="LaButti K."/>
            <person name="Lindquist E.A."/>
            <person name="Lipzen A."/>
            <person name="Lundell T."/>
            <person name="Morin E."/>
            <person name="Murat C."/>
            <person name="Riley R."/>
            <person name="Ohm R."/>
            <person name="Sun H."/>
            <person name="Tunlid A."/>
            <person name="Henrissat B."/>
            <person name="Grigoriev I.V."/>
            <person name="Hibbett D.S."/>
            <person name="Martin F."/>
        </authorList>
    </citation>
    <scope>NUCLEOTIDE SEQUENCE [LARGE SCALE GENOMIC DNA]</scope>
    <source>
        <strain evidence="3">FD-334 SS-4</strain>
    </source>
</reference>
<feature type="signal peptide" evidence="1">
    <location>
        <begin position="1"/>
        <end position="23"/>
    </location>
</feature>
<evidence type="ECO:0000256" key="1">
    <source>
        <dbReference type="SAM" id="SignalP"/>
    </source>
</evidence>
<evidence type="ECO:0000313" key="2">
    <source>
        <dbReference type="EMBL" id="KJA22686.1"/>
    </source>
</evidence>
<dbReference type="OrthoDB" id="10443115at2759"/>
<dbReference type="Proteomes" id="UP000054270">
    <property type="component" value="Unassembled WGS sequence"/>
</dbReference>
<proteinExistence type="predicted"/>
<dbReference type="EMBL" id="KN817548">
    <property type="protein sequence ID" value="KJA22686.1"/>
    <property type="molecule type" value="Genomic_DNA"/>
</dbReference>
<protein>
    <submittedName>
        <fullName evidence="2">Uncharacterized protein</fullName>
    </submittedName>
</protein>
<accession>A0A0D2P1Z9</accession>
<keyword evidence="1" id="KW-0732">Signal</keyword>
<name>A0A0D2P1Z9_HYPSF</name>
<sequence length="49" mass="5211">MKSFSTMYKITIMVLACITLASSAPAPAPVDTVDCDAEDITKRGLALCF</sequence>
<gene>
    <name evidence="2" type="ORF">HYPSUDRAFT_87281</name>
</gene>
<organism evidence="2 3">
    <name type="scientific">Hypholoma sublateritium (strain FD-334 SS-4)</name>
    <dbReference type="NCBI Taxonomy" id="945553"/>
    <lineage>
        <taxon>Eukaryota</taxon>
        <taxon>Fungi</taxon>
        <taxon>Dikarya</taxon>
        <taxon>Basidiomycota</taxon>
        <taxon>Agaricomycotina</taxon>
        <taxon>Agaricomycetes</taxon>
        <taxon>Agaricomycetidae</taxon>
        <taxon>Agaricales</taxon>
        <taxon>Agaricineae</taxon>
        <taxon>Strophariaceae</taxon>
        <taxon>Hypholoma</taxon>
    </lineage>
</organism>
<feature type="chain" id="PRO_5002260253" evidence="1">
    <location>
        <begin position="24"/>
        <end position="49"/>
    </location>
</feature>
<keyword evidence="3" id="KW-1185">Reference proteome</keyword>
<evidence type="ECO:0000313" key="3">
    <source>
        <dbReference type="Proteomes" id="UP000054270"/>
    </source>
</evidence>